<reference evidence="3" key="1">
    <citation type="submission" date="2021-01" db="EMBL/GenBank/DDBJ databases">
        <authorList>
            <person name="Corre E."/>
            <person name="Pelletier E."/>
            <person name="Niang G."/>
            <person name="Scheremetjew M."/>
            <person name="Finn R."/>
            <person name="Kale V."/>
            <person name="Holt S."/>
            <person name="Cochrane G."/>
            <person name="Meng A."/>
            <person name="Brown T."/>
            <person name="Cohen L."/>
        </authorList>
    </citation>
    <scope>NUCLEOTIDE SEQUENCE</scope>
    <source>
        <strain evidence="3">GSBS06</strain>
    </source>
</reference>
<sequence length="230" mass="26755">MEKKNEILEAISKRSLNKLGKVKDTTLLLLSDEDVREVLNTLKRVLAELKQDVGEADKKIEVLENECKIVSEKLEELYHDRENEHLELLATALDELEAKQTEKEELECKKKVLLEKMSEKENHGKLMLTLQTEIRNLEDELYKVGKARQEMLDNVQNMDMHFAKGTENANGNQLDDLVEFGKRTRAEIQALKLKQKSNINNDHNHDREDEENEKSLQMSSLLEPFKNIFI</sequence>
<feature type="region of interest" description="Disordered" evidence="2">
    <location>
        <begin position="194"/>
        <end position="217"/>
    </location>
</feature>
<proteinExistence type="predicted"/>
<organism evidence="3">
    <name type="scientific">Aplanochytrium stocchinoi</name>
    <dbReference type="NCBI Taxonomy" id="215587"/>
    <lineage>
        <taxon>Eukaryota</taxon>
        <taxon>Sar</taxon>
        <taxon>Stramenopiles</taxon>
        <taxon>Bigyra</taxon>
        <taxon>Labyrinthulomycetes</taxon>
        <taxon>Thraustochytrida</taxon>
        <taxon>Thraustochytriidae</taxon>
        <taxon>Aplanochytrium</taxon>
    </lineage>
</organism>
<gene>
    <name evidence="3" type="ORF">ASTO00021_LOCUS16383</name>
</gene>
<accession>A0A7S3PPP4</accession>
<dbReference type="AlphaFoldDB" id="A0A7S3PPP4"/>
<keyword evidence="1" id="KW-0175">Coiled coil</keyword>
<evidence type="ECO:0000313" key="3">
    <source>
        <dbReference type="EMBL" id="CAE0446389.1"/>
    </source>
</evidence>
<dbReference type="EMBL" id="HBIN01021384">
    <property type="protein sequence ID" value="CAE0446389.1"/>
    <property type="molecule type" value="Transcribed_RNA"/>
</dbReference>
<feature type="coiled-coil region" evidence="1">
    <location>
        <begin position="32"/>
        <end position="140"/>
    </location>
</feature>
<evidence type="ECO:0000256" key="2">
    <source>
        <dbReference type="SAM" id="MobiDB-lite"/>
    </source>
</evidence>
<name>A0A7S3PPP4_9STRA</name>
<protein>
    <submittedName>
        <fullName evidence="3">Uncharacterized protein</fullName>
    </submittedName>
</protein>
<evidence type="ECO:0000256" key="1">
    <source>
        <dbReference type="SAM" id="Coils"/>
    </source>
</evidence>